<evidence type="ECO:0000259" key="3">
    <source>
        <dbReference type="Pfam" id="PF13649"/>
    </source>
</evidence>
<dbReference type="PANTHER" id="PTHR43861:SF1">
    <property type="entry name" value="TRANS-ACONITATE 2-METHYLTRANSFERASE"/>
    <property type="match status" value="1"/>
</dbReference>
<reference evidence="4" key="1">
    <citation type="submission" date="2022-10" db="EMBL/GenBank/DDBJ databases">
        <title>The complete genomes of actinobacterial strains from the NBC collection.</title>
        <authorList>
            <person name="Joergensen T.S."/>
            <person name="Alvarez Arevalo M."/>
            <person name="Sterndorff E.B."/>
            <person name="Faurdal D."/>
            <person name="Vuksanovic O."/>
            <person name="Mourched A.-S."/>
            <person name="Charusanti P."/>
            <person name="Shaw S."/>
            <person name="Blin K."/>
            <person name="Weber T."/>
        </authorList>
    </citation>
    <scope>NUCLEOTIDE SEQUENCE</scope>
    <source>
        <strain evidence="4">NBC_00093</strain>
    </source>
</reference>
<dbReference type="GO" id="GO:0008168">
    <property type="term" value="F:methyltransferase activity"/>
    <property type="evidence" value="ECO:0007669"/>
    <property type="project" value="UniProtKB-KW"/>
</dbReference>
<evidence type="ECO:0000256" key="2">
    <source>
        <dbReference type="ARBA" id="ARBA00022679"/>
    </source>
</evidence>
<dbReference type="PANTHER" id="PTHR43861">
    <property type="entry name" value="TRANS-ACONITATE 2-METHYLTRANSFERASE-RELATED"/>
    <property type="match status" value="1"/>
</dbReference>
<dbReference type="AlphaFoldDB" id="A0AAU1ZYJ3"/>
<dbReference type="SUPFAM" id="SSF53335">
    <property type="entry name" value="S-adenosyl-L-methionine-dependent methyltransferases"/>
    <property type="match status" value="1"/>
</dbReference>
<dbReference type="Gene3D" id="3.40.50.150">
    <property type="entry name" value="Vaccinia Virus protein VP39"/>
    <property type="match status" value="1"/>
</dbReference>
<keyword evidence="1 4" id="KW-0489">Methyltransferase</keyword>
<feature type="domain" description="Methyltransferase" evidence="3">
    <location>
        <begin position="57"/>
        <end position="147"/>
    </location>
</feature>
<sequence>MTDNPSPAYLTAIRTSYDTVAADYVQLVKTPAELDPLSRAMLTAFAESVRTAGLGPVADLGCGPGRVAAHLAALGVPVFGIDLSPKMVELARDTHPDLDFTVGSMTALPIRDNALGGILAYYSTHHTPPTQLPTLYAEFHRTLTPGGLLMLAGHATVDEQVHLRPTEAYGSHPVSYESHLIPAGQIAELLERAGFAVTAQLVQERTEGMAANRTFATLLARKPLVTC</sequence>
<dbReference type="CDD" id="cd02440">
    <property type="entry name" value="AdoMet_MTases"/>
    <property type="match status" value="1"/>
</dbReference>
<proteinExistence type="predicted"/>
<accession>A0AAU1ZYJ3</accession>
<keyword evidence="2" id="KW-0808">Transferase</keyword>
<dbReference type="Pfam" id="PF13649">
    <property type="entry name" value="Methyltransf_25"/>
    <property type="match status" value="1"/>
</dbReference>
<dbReference type="GO" id="GO:0017000">
    <property type="term" value="P:antibiotic biosynthetic process"/>
    <property type="evidence" value="ECO:0007669"/>
    <property type="project" value="UniProtKB-ARBA"/>
</dbReference>
<organism evidence="4">
    <name type="scientific">Streptomyces sp. NBC_00093</name>
    <dbReference type="NCBI Taxonomy" id="2975649"/>
    <lineage>
        <taxon>Bacteria</taxon>
        <taxon>Bacillati</taxon>
        <taxon>Actinomycetota</taxon>
        <taxon>Actinomycetes</taxon>
        <taxon>Kitasatosporales</taxon>
        <taxon>Streptomycetaceae</taxon>
        <taxon>Streptomyces</taxon>
    </lineage>
</organism>
<gene>
    <name evidence="4" type="ORF">OHA22_19030</name>
</gene>
<name>A0AAU1ZYJ3_9ACTN</name>
<dbReference type="InterPro" id="IPR041698">
    <property type="entry name" value="Methyltransf_25"/>
</dbReference>
<evidence type="ECO:0000313" key="4">
    <source>
        <dbReference type="EMBL" id="WTT17486.1"/>
    </source>
</evidence>
<dbReference type="InterPro" id="IPR029063">
    <property type="entry name" value="SAM-dependent_MTases_sf"/>
</dbReference>
<protein>
    <submittedName>
        <fullName evidence="4">Methyltransferase domain-containing protein</fullName>
    </submittedName>
</protein>
<evidence type="ECO:0000256" key="1">
    <source>
        <dbReference type="ARBA" id="ARBA00022603"/>
    </source>
</evidence>
<dbReference type="EMBL" id="CP108222">
    <property type="protein sequence ID" value="WTT17486.1"/>
    <property type="molecule type" value="Genomic_DNA"/>
</dbReference>
<dbReference type="GO" id="GO:0032259">
    <property type="term" value="P:methylation"/>
    <property type="evidence" value="ECO:0007669"/>
    <property type="project" value="UniProtKB-KW"/>
</dbReference>